<name>A0ABR4FJY3_9EURO</name>
<evidence type="ECO:0000256" key="1">
    <source>
        <dbReference type="ARBA" id="ARBA00004141"/>
    </source>
</evidence>
<reference evidence="7 8" key="1">
    <citation type="submission" date="2024-07" db="EMBL/GenBank/DDBJ databases">
        <title>Section-level genome sequencing and comparative genomics of Aspergillus sections Usti and Cavernicolus.</title>
        <authorList>
            <consortium name="Lawrence Berkeley National Laboratory"/>
            <person name="Nybo J.L."/>
            <person name="Vesth T.C."/>
            <person name="Theobald S."/>
            <person name="Frisvad J.C."/>
            <person name="Larsen T.O."/>
            <person name="Kjaerboelling I."/>
            <person name="Rothschild-Mancinelli K."/>
            <person name="Lyhne E.K."/>
            <person name="Kogle M.E."/>
            <person name="Barry K."/>
            <person name="Clum A."/>
            <person name="Na H."/>
            <person name="Ledsgaard L."/>
            <person name="Lin J."/>
            <person name="Lipzen A."/>
            <person name="Kuo A."/>
            <person name="Riley R."/>
            <person name="Mondo S."/>
            <person name="Labutti K."/>
            <person name="Haridas S."/>
            <person name="Pangalinan J."/>
            <person name="Salamov A.A."/>
            <person name="Simmons B.A."/>
            <person name="Magnuson J.K."/>
            <person name="Chen J."/>
            <person name="Drula E."/>
            <person name="Henrissat B."/>
            <person name="Wiebenga A."/>
            <person name="Lubbers R.J."/>
            <person name="Gomes A.C."/>
            <person name="Makela M.R."/>
            <person name="Stajich J."/>
            <person name="Grigoriev I.V."/>
            <person name="Mortensen U.H."/>
            <person name="De Vries R.P."/>
            <person name="Baker S.E."/>
            <person name="Andersen M.R."/>
        </authorList>
    </citation>
    <scope>NUCLEOTIDE SEQUENCE [LARGE SCALE GENOMIC DNA]</scope>
    <source>
        <strain evidence="7 8">CBS 209.92</strain>
    </source>
</reference>
<feature type="transmembrane region" description="Helical" evidence="6">
    <location>
        <begin position="157"/>
        <end position="175"/>
    </location>
</feature>
<evidence type="ECO:0000256" key="5">
    <source>
        <dbReference type="ARBA" id="ARBA00023136"/>
    </source>
</evidence>
<dbReference type="EMBL" id="JBFTWV010000242">
    <property type="protein sequence ID" value="KAL2783372.1"/>
    <property type="molecule type" value="Genomic_DNA"/>
</dbReference>
<evidence type="ECO:0000313" key="7">
    <source>
        <dbReference type="EMBL" id="KAL2783372.1"/>
    </source>
</evidence>
<dbReference type="Gene3D" id="1.20.1740.10">
    <property type="entry name" value="Amino acid/polyamine transporter I"/>
    <property type="match status" value="1"/>
</dbReference>
<keyword evidence="2" id="KW-0813">Transport</keyword>
<feature type="transmembrane region" description="Helical" evidence="6">
    <location>
        <begin position="27"/>
        <end position="51"/>
    </location>
</feature>
<protein>
    <recommendedName>
        <fullName evidence="9">Amino acid permease</fullName>
    </recommendedName>
</protein>
<keyword evidence="3 6" id="KW-0812">Transmembrane</keyword>
<accession>A0ABR4FJY3</accession>
<feature type="transmembrane region" description="Helical" evidence="6">
    <location>
        <begin position="231"/>
        <end position="251"/>
    </location>
</feature>
<feature type="transmembrane region" description="Helical" evidence="6">
    <location>
        <begin position="129"/>
        <end position="151"/>
    </location>
</feature>
<dbReference type="PANTHER" id="PTHR45649">
    <property type="entry name" value="AMINO-ACID PERMEASE BAT1"/>
    <property type="match status" value="1"/>
</dbReference>
<dbReference type="PANTHER" id="PTHR45649:SF14">
    <property type="entry name" value="GABA PERMEASE"/>
    <property type="match status" value="1"/>
</dbReference>
<keyword evidence="5 6" id="KW-0472">Membrane</keyword>
<comment type="subcellular location">
    <subcellularLocation>
        <location evidence="1">Membrane</location>
        <topology evidence="1">Multi-pass membrane protein</topology>
    </subcellularLocation>
</comment>
<organism evidence="7 8">
    <name type="scientific">Aspergillus keveii</name>
    <dbReference type="NCBI Taxonomy" id="714993"/>
    <lineage>
        <taxon>Eukaryota</taxon>
        <taxon>Fungi</taxon>
        <taxon>Dikarya</taxon>
        <taxon>Ascomycota</taxon>
        <taxon>Pezizomycotina</taxon>
        <taxon>Eurotiomycetes</taxon>
        <taxon>Eurotiomycetidae</taxon>
        <taxon>Eurotiales</taxon>
        <taxon>Aspergillaceae</taxon>
        <taxon>Aspergillus</taxon>
        <taxon>Aspergillus subgen. Nidulantes</taxon>
    </lineage>
</organism>
<evidence type="ECO:0000256" key="4">
    <source>
        <dbReference type="ARBA" id="ARBA00022989"/>
    </source>
</evidence>
<dbReference type="InterPro" id="IPR002293">
    <property type="entry name" value="AA/rel_permease1"/>
</dbReference>
<comment type="caution">
    <text evidence="7">The sequence shown here is derived from an EMBL/GenBank/DDBJ whole genome shotgun (WGS) entry which is preliminary data.</text>
</comment>
<dbReference type="Proteomes" id="UP001610563">
    <property type="component" value="Unassembled WGS sequence"/>
</dbReference>
<feature type="transmembrane region" description="Helical" evidence="6">
    <location>
        <begin position="195"/>
        <end position="219"/>
    </location>
</feature>
<gene>
    <name evidence="7" type="ORF">BJX66DRAFT_344999</name>
</gene>
<keyword evidence="8" id="KW-1185">Reference proteome</keyword>
<evidence type="ECO:0008006" key="9">
    <source>
        <dbReference type="Google" id="ProtNLM"/>
    </source>
</evidence>
<proteinExistence type="predicted"/>
<evidence type="ECO:0000313" key="8">
    <source>
        <dbReference type="Proteomes" id="UP001610563"/>
    </source>
</evidence>
<evidence type="ECO:0000256" key="6">
    <source>
        <dbReference type="SAM" id="Phobius"/>
    </source>
</evidence>
<keyword evidence="4 6" id="KW-1133">Transmembrane helix</keyword>
<evidence type="ECO:0000256" key="3">
    <source>
        <dbReference type="ARBA" id="ARBA00022692"/>
    </source>
</evidence>
<evidence type="ECO:0000256" key="2">
    <source>
        <dbReference type="ARBA" id="ARBA00022448"/>
    </source>
</evidence>
<sequence>MPGILTLCLFDTTAHMAEELPQPERQVPIVMLANAGLAVVSTLIMVIALIFCTTHPENLTAPLAGRPTLQICWDAWSNQGYAIAICLIYWATSLNALTSMLAGCSRLIWSFTKLGCLPCKAWFSQVHPILHVPTNAVFFSTVLAILFSLLVFGPTTVLNGLFGSATLCFSVSYALPIRFTLVNRARLPVQRYCNLGIFGTAVNILALLWIVISMTFASFPTYLPLTSETMNWAPCFFGIVLALGLGNWVLVRNTYKPPRGILVGGLDRPNFGCG</sequence>
<dbReference type="Pfam" id="PF13520">
    <property type="entry name" value="AA_permease_2"/>
    <property type="match status" value="1"/>
</dbReference>